<dbReference type="Proteomes" id="UP000238730">
    <property type="component" value="Unassembled WGS sequence"/>
</dbReference>
<evidence type="ECO:0000256" key="1">
    <source>
        <dbReference type="SAM" id="Phobius"/>
    </source>
</evidence>
<proteinExistence type="predicted"/>
<keyword evidence="1" id="KW-0472">Membrane</keyword>
<name>A0A2S7VJS6_PHOAN</name>
<organism evidence="2 3">
    <name type="scientific">Photobacterium angustum</name>
    <dbReference type="NCBI Taxonomy" id="661"/>
    <lineage>
        <taxon>Bacteria</taxon>
        <taxon>Pseudomonadati</taxon>
        <taxon>Pseudomonadota</taxon>
        <taxon>Gammaproteobacteria</taxon>
        <taxon>Vibrionales</taxon>
        <taxon>Vibrionaceae</taxon>
        <taxon>Photobacterium</taxon>
    </lineage>
</organism>
<keyword evidence="1" id="KW-0812">Transmembrane</keyword>
<feature type="transmembrane region" description="Helical" evidence="1">
    <location>
        <begin position="33"/>
        <end position="51"/>
    </location>
</feature>
<evidence type="ECO:0000313" key="2">
    <source>
        <dbReference type="EMBL" id="PQJ62298.1"/>
    </source>
</evidence>
<dbReference type="EMBL" id="MSCJ01000003">
    <property type="protein sequence ID" value="PQJ62298.1"/>
    <property type="molecule type" value="Genomic_DNA"/>
</dbReference>
<reference evidence="2 3" key="1">
    <citation type="submission" date="2016-12" db="EMBL/GenBank/DDBJ databases">
        <title>Diversity of luminous bacteria.</title>
        <authorList>
            <person name="Yoshizawa S."/>
            <person name="Kogure K."/>
        </authorList>
    </citation>
    <scope>NUCLEOTIDE SEQUENCE [LARGE SCALE GENOMIC DNA]</scope>
    <source>
        <strain evidence="2 3">LC1-200</strain>
    </source>
</reference>
<keyword evidence="1" id="KW-1133">Transmembrane helix</keyword>
<comment type="caution">
    <text evidence="2">The sequence shown here is derived from an EMBL/GenBank/DDBJ whole genome shotgun (WGS) entry which is preliminary data.</text>
</comment>
<gene>
    <name evidence="2" type="ORF">BTO08_18840</name>
</gene>
<protein>
    <submittedName>
        <fullName evidence="2">Uncharacterized protein</fullName>
    </submittedName>
</protein>
<dbReference type="AlphaFoldDB" id="A0A2S7VJS6"/>
<accession>A0A2S7VJS6</accession>
<evidence type="ECO:0000313" key="3">
    <source>
        <dbReference type="Proteomes" id="UP000238730"/>
    </source>
</evidence>
<sequence length="78" mass="8959">MVTFFIHNIGVESVVLLLLAVILLFYSMQKENIWLSRLALILMVCGGVALMNKQYQEYQSFSEQLNIKHDHSGFVDIP</sequence>
<feature type="transmembrane region" description="Helical" evidence="1">
    <location>
        <begin position="6"/>
        <end position="26"/>
    </location>
</feature>
<dbReference type="OrthoDB" id="5827814at2"/>